<dbReference type="SUPFAM" id="SSF90229">
    <property type="entry name" value="CCCH zinc finger"/>
    <property type="match status" value="1"/>
</dbReference>
<feature type="domain" description="C3H1-type" evidence="6">
    <location>
        <begin position="424"/>
        <end position="451"/>
    </location>
</feature>
<feature type="zinc finger region" description="C3H1-type" evidence="4">
    <location>
        <begin position="424"/>
        <end position="451"/>
    </location>
</feature>
<dbReference type="Gene3D" id="4.10.1000.10">
    <property type="entry name" value="Zinc finger, CCCH-type"/>
    <property type="match status" value="1"/>
</dbReference>
<dbReference type="InterPro" id="IPR036855">
    <property type="entry name" value="Znf_CCCH_sf"/>
</dbReference>
<keyword evidence="3 4" id="KW-0862">Zinc</keyword>
<evidence type="ECO:0000256" key="1">
    <source>
        <dbReference type="ARBA" id="ARBA00022723"/>
    </source>
</evidence>
<sequence>MNEEELIKEKIAKIQNAIYNHTIQNPPSPSKAVVGQQQQHKPIFNKLPTQPFRPNQQSNFYKKPMPTLSIAEPTKPIYKHSTAPYKFSQTTQQFNPTTKTFNHHQVNKTSPINKPITPTYKQNLPVNKTSTINNTTTTTTLPKSPIKPAFRHQTFVRSTNDDNNSQGTQGKLVPLNKPIAHLKPKAFSFKRPVFVNRLNRRIPTLYSQTNTYKFLPLAMKRKLLLAKLTPQKPVVSSITKPSPIGTKENNKIIDSVFIKSGNSMVRKELNDTYISIGNRLIRQTAKDNIKPTTTTTTTSANSTPKLTTNPIKKKTFIPNKPINTINGGKRKLSDKIKDAIKSKKKQYCLYYNRFGKCNSGDKCKYIHDKSKIRTCPKFLSGTCQDSECHLKHEITDLEQMPICYLYLKGMCTKVNCPYLHVFVSKNAKLCPDFQKGYCPNGSACTMKHTYGKEKDINEKNKDLEQQKTYSFDNSFYENEDKDYTLGKNNNNDLDFDKNDNNNGQDDENQQESTEFDIQSFMVK</sequence>
<name>A0A8J4PM82_9MYCE</name>
<dbReference type="EMBL" id="AJWJ01000643">
    <property type="protein sequence ID" value="KAF2069548.1"/>
    <property type="molecule type" value="Genomic_DNA"/>
</dbReference>
<dbReference type="PANTHER" id="PTHR46156">
    <property type="entry name" value="CCCH ZINGC FINGER"/>
    <property type="match status" value="1"/>
</dbReference>
<evidence type="ECO:0000256" key="4">
    <source>
        <dbReference type="PROSITE-ProRule" id="PRU00723"/>
    </source>
</evidence>
<dbReference type="PANTHER" id="PTHR46156:SF1">
    <property type="entry name" value="ZINC FINGER CCCH DOMAIN-CONTAINING PROTEIN 3"/>
    <property type="match status" value="1"/>
</dbReference>
<feature type="region of interest" description="Disordered" evidence="5">
    <location>
        <begin position="479"/>
        <end position="518"/>
    </location>
</feature>
<dbReference type="AlphaFoldDB" id="A0A8J4PM82"/>
<dbReference type="PROSITE" id="PS50103">
    <property type="entry name" value="ZF_C3H1"/>
    <property type="match status" value="3"/>
</dbReference>
<feature type="zinc finger region" description="C3H1-type" evidence="4">
    <location>
        <begin position="342"/>
        <end position="370"/>
    </location>
</feature>
<dbReference type="Pfam" id="PF00642">
    <property type="entry name" value="zf-CCCH"/>
    <property type="match status" value="1"/>
</dbReference>
<keyword evidence="8" id="KW-1185">Reference proteome</keyword>
<dbReference type="OrthoDB" id="3247158at2759"/>
<dbReference type="Proteomes" id="UP000695562">
    <property type="component" value="Unassembled WGS sequence"/>
</dbReference>
<accession>A0A8J4PM82</accession>
<evidence type="ECO:0000256" key="2">
    <source>
        <dbReference type="ARBA" id="ARBA00022771"/>
    </source>
</evidence>
<dbReference type="SMART" id="SM00356">
    <property type="entry name" value="ZnF_C3H1"/>
    <property type="match status" value="4"/>
</dbReference>
<comment type="caution">
    <text evidence="7">The sequence shown here is derived from an EMBL/GenBank/DDBJ whole genome shotgun (WGS) entry which is preliminary data.</text>
</comment>
<evidence type="ECO:0000256" key="5">
    <source>
        <dbReference type="SAM" id="MobiDB-lite"/>
    </source>
</evidence>
<protein>
    <recommendedName>
        <fullName evidence="6">C3H1-type domain-containing protein</fullName>
    </recommendedName>
</protein>
<feature type="compositionally biased region" description="Low complexity" evidence="5">
    <location>
        <begin position="290"/>
        <end position="308"/>
    </location>
</feature>
<keyword evidence="2 4" id="KW-0863">Zinc-finger</keyword>
<reference evidence="7" key="1">
    <citation type="submission" date="2020-01" db="EMBL/GenBank/DDBJ databases">
        <title>Development of genomics and gene disruption for Polysphondylium violaceum indicates a role for the polyketide synthase stlB in stalk morphogenesis.</title>
        <authorList>
            <person name="Narita B."/>
            <person name="Kawabe Y."/>
            <person name="Kin K."/>
            <person name="Saito T."/>
            <person name="Gibbs R."/>
            <person name="Kuspa A."/>
            <person name="Muzny D."/>
            <person name="Queller D."/>
            <person name="Richards S."/>
            <person name="Strassman J."/>
            <person name="Sucgang R."/>
            <person name="Worley K."/>
            <person name="Schaap P."/>
        </authorList>
    </citation>
    <scope>NUCLEOTIDE SEQUENCE</scope>
    <source>
        <strain evidence="7">QSvi11</strain>
    </source>
</reference>
<feature type="domain" description="C3H1-type" evidence="6">
    <location>
        <begin position="342"/>
        <end position="370"/>
    </location>
</feature>
<feature type="domain" description="C3H1-type" evidence="6">
    <location>
        <begin position="397"/>
        <end position="423"/>
    </location>
</feature>
<dbReference type="InterPro" id="IPR000571">
    <property type="entry name" value="Znf_CCCH"/>
</dbReference>
<dbReference type="GO" id="GO:0005634">
    <property type="term" value="C:nucleus"/>
    <property type="evidence" value="ECO:0007669"/>
    <property type="project" value="TreeGrafter"/>
</dbReference>
<evidence type="ECO:0000313" key="7">
    <source>
        <dbReference type="EMBL" id="KAF2069548.1"/>
    </source>
</evidence>
<organism evidence="7 8">
    <name type="scientific">Polysphondylium violaceum</name>
    <dbReference type="NCBI Taxonomy" id="133409"/>
    <lineage>
        <taxon>Eukaryota</taxon>
        <taxon>Amoebozoa</taxon>
        <taxon>Evosea</taxon>
        <taxon>Eumycetozoa</taxon>
        <taxon>Dictyostelia</taxon>
        <taxon>Dictyosteliales</taxon>
        <taxon>Dictyosteliaceae</taxon>
        <taxon>Polysphondylium</taxon>
    </lineage>
</organism>
<gene>
    <name evidence="7" type="ORF">CYY_009139</name>
</gene>
<evidence type="ECO:0000313" key="8">
    <source>
        <dbReference type="Proteomes" id="UP000695562"/>
    </source>
</evidence>
<feature type="region of interest" description="Disordered" evidence="5">
    <location>
        <begin position="290"/>
        <end position="309"/>
    </location>
</feature>
<evidence type="ECO:0000256" key="3">
    <source>
        <dbReference type="ARBA" id="ARBA00022833"/>
    </source>
</evidence>
<dbReference type="GO" id="GO:0008270">
    <property type="term" value="F:zinc ion binding"/>
    <property type="evidence" value="ECO:0007669"/>
    <property type="project" value="UniProtKB-KW"/>
</dbReference>
<proteinExistence type="predicted"/>
<evidence type="ECO:0000259" key="6">
    <source>
        <dbReference type="PROSITE" id="PS50103"/>
    </source>
</evidence>
<keyword evidence="1 4" id="KW-0479">Metal-binding</keyword>
<feature type="compositionally biased region" description="Low complexity" evidence="5">
    <location>
        <begin position="127"/>
        <end position="145"/>
    </location>
</feature>
<feature type="region of interest" description="Disordered" evidence="5">
    <location>
        <begin position="101"/>
        <end position="145"/>
    </location>
</feature>
<feature type="zinc finger region" description="C3H1-type" evidence="4">
    <location>
        <begin position="397"/>
        <end position="423"/>
    </location>
</feature>